<dbReference type="InterPro" id="IPR024044">
    <property type="entry name" value="NifT/FixU_barrel-like_dom_sf"/>
</dbReference>
<proteinExistence type="predicted"/>
<dbReference type="RefSeq" id="WP_104425161.1">
    <property type="nucleotide sequence ID" value="NZ_PTIY01000019.1"/>
</dbReference>
<name>A0A2S6GKH6_9GAMM</name>
<dbReference type="GO" id="GO:0009399">
    <property type="term" value="P:nitrogen fixation"/>
    <property type="evidence" value="ECO:0007669"/>
    <property type="project" value="InterPro"/>
</dbReference>
<dbReference type="EMBL" id="PTIY01000019">
    <property type="protein sequence ID" value="PPK65719.1"/>
    <property type="molecule type" value="Genomic_DNA"/>
</dbReference>
<dbReference type="AlphaFoldDB" id="A0A2S6GKH6"/>
<dbReference type="NCBIfam" id="TIGR02934">
    <property type="entry name" value="nifT_nitrog"/>
    <property type="match status" value="1"/>
</dbReference>
<keyword evidence="2" id="KW-1185">Reference proteome</keyword>
<evidence type="ECO:0000313" key="1">
    <source>
        <dbReference type="EMBL" id="PPK65719.1"/>
    </source>
</evidence>
<organism evidence="1 2">
    <name type="scientific">Methylobacter tundripaludum</name>
    <dbReference type="NCBI Taxonomy" id="173365"/>
    <lineage>
        <taxon>Bacteria</taxon>
        <taxon>Pseudomonadati</taxon>
        <taxon>Pseudomonadota</taxon>
        <taxon>Gammaproteobacteria</taxon>
        <taxon>Methylococcales</taxon>
        <taxon>Methylococcaceae</taxon>
        <taxon>Methylobacter</taxon>
    </lineage>
</organism>
<dbReference type="SUPFAM" id="SSF159203">
    <property type="entry name" value="NifT/FixU-like"/>
    <property type="match status" value="1"/>
</dbReference>
<protein>
    <submittedName>
        <fullName evidence="1">Nitrogen fixation protein NifT</fullName>
    </submittedName>
</protein>
<dbReference type="Gene3D" id="2.40.50.240">
    <property type="entry name" value="NifT/FixU-like"/>
    <property type="match status" value="1"/>
</dbReference>
<accession>A0A2S6GKH6</accession>
<dbReference type="Pfam" id="PF06988">
    <property type="entry name" value="NifT"/>
    <property type="match status" value="1"/>
</dbReference>
<gene>
    <name evidence="1" type="ORF">B0F88_11921</name>
</gene>
<evidence type="ECO:0000313" key="2">
    <source>
        <dbReference type="Proteomes" id="UP000238071"/>
    </source>
</evidence>
<dbReference type="Proteomes" id="UP000238071">
    <property type="component" value="Unassembled WGS sequence"/>
</dbReference>
<dbReference type="OrthoDB" id="196613at2"/>
<sequence>MPSVMLKKNAEDKLVFYVPKKDLEEVAESIEFDSPDKWGGEVLLSDGSRYYFEPMDEQPDFPITLRAKRLDSGE</sequence>
<comment type="caution">
    <text evidence="1">The sequence shown here is derived from an EMBL/GenBank/DDBJ whole genome shotgun (WGS) entry which is preliminary data.</text>
</comment>
<reference evidence="1 2" key="1">
    <citation type="submission" date="2018-02" db="EMBL/GenBank/DDBJ databases">
        <title>Subsurface microbial communities from deep shales in Ohio and West Virginia, USA.</title>
        <authorList>
            <person name="Wrighton K."/>
        </authorList>
    </citation>
    <scope>NUCLEOTIDE SEQUENCE [LARGE SCALE GENOMIC DNA]</scope>
    <source>
        <strain evidence="1 2">OWC-G53F</strain>
    </source>
</reference>
<dbReference type="InterPro" id="IPR009727">
    <property type="entry name" value="NifT"/>
</dbReference>